<feature type="signal peptide" evidence="1">
    <location>
        <begin position="1"/>
        <end position="21"/>
    </location>
</feature>
<proteinExistence type="predicted"/>
<name>A0A0A9AQ41_ARUDO</name>
<reference evidence="2" key="2">
    <citation type="journal article" date="2015" name="Data Brief">
        <title>Shoot transcriptome of the giant reed, Arundo donax.</title>
        <authorList>
            <person name="Barrero R.A."/>
            <person name="Guerrero F.D."/>
            <person name="Moolhuijzen P."/>
            <person name="Goolsby J.A."/>
            <person name="Tidwell J."/>
            <person name="Bellgard S.E."/>
            <person name="Bellgard M.I."/>
        </authorList>
    </citation>
    <scope>NUCLEOTIDE SEQUENCE</scope>
    <source>
        <tissue evidence="2">Shoot tissue taken approximately 20 cm above the soil surface</tissue>
    </source>
</reference>
<accession>A0A0A9AQ41</accession>
<organism evidence="2">
    <name type="scientific">Arundo donax</name>
    <name type="common">Giant reed</name>
    <name type="synonym">Donax arundinaceus</name>
    <dbReference type="NCBI Taxonomy" id="35708"/>
    <lineage>
        <taxon>Eukaryota</taxon>
        <taxon>Viridiplantae</taxon>
        <taxon>Streptophyta</taxon>
        <taxon>Embryophyta</taxon>
        <taxon>Tracheophyta</taxon>
        <taxon>Spermatophyta</taxon>
        <taxon>Magnoliopsida</taxon>
        <taxon>Liliopsida</taxon>
        <taxon>Poales</taxon>
        <taxon>Poaceae</taxon>
        <taxon>PACMAD clade</taxon>
        <taxon>Arundinoideae</taxon>
        <taxon>Arundineae</taxon>
        <taxon>Arundo</taxon>
    </lineage>
</organism>
<dbReference type="EMBL" id="GBRH01248713">
    <property type="protein sequence ID" value="JAD49182.1"/>
    <property type="molecule type" value="Transcribed_RNA"/>
</dbReference>
<reference evidence="2" key="1">
    <citation type="submission" date="2014-09" db="EMBL/GenBank/DDBJ databases">
        <authorList>
            <person name="Magalhaes I.L.F."/>
            <person name="Oliveira U."/>
            <person name="Santos F.R."/>
            <person name="Vidigal T.H.D.A."/>
            <person name="Brescovit A.D."/>
            <person name="Santos A.J."/>
        </authorList>
    </citation>
    <scope>NUCLEOTIDE SEQUENCE</scope>
    <source>
        <tissue evidence="2">Shoot tissue taken approximately 20 cm above the soil surface</tissue>
    </source>
</reference>
<evidence type="ECO:0000313" key="2">
    <source>
        <dbReference type="EMBL" id="JAD49182.1"/>
    </source>
</evidence>
<protein>
    <submittedName>
        <fullName evidence="2">Uncharacterized protein</fullName>
    </submittedName>
</protein>
<keyword evidence="1" id="KW-0732">Signal</keyword>
<dbReference type="AlphaFoldDB" id="A0A0A9AQ41"/>
<evidence type="ECO:0000256" key="1">
    <source>
        <dbReference type="SAM" id="SignalP"/>
    </source>
</evidence>
<sequence length="34" mass="3756">MDSCMPLVLALILAKSQVCHGLKLLMMQQHTVTT</sequence>
<feature type="chain" id="PRO_5002045506" evidence="1">
    <location>
        <begin position="22"/>
        <end position="34"/>
    </location>
</feature>